<dbReference type="KEGG" id="bby:CY96_28570"/>
<dbReference type="EMBL" id="CP007513">
    <property type="protein sequence ID" value="AHX21963.1"/>
    <property type="molecule type" value="Genomic_DNA"/>
</dbReference>
<organism evidence="1 2">
    <name type="scientific">Bacillus bombysepticus str. Wang</name>
    <dbReference type="NCBI Taxonomy" id="1330043"/>
    <lineage>
        <taxon>Bacteria</taxon>
        <taxon>Bacillati</taxon>
        <taxon>Bacillota</taxon>
        <taxon>Bacilli</taxon>
        <taxon>Bacillales</taxon>
        <taxon>Bacillaceae</taxon>
        <taxon>Bacillus</taxon>
        <taxon>Bacillus cereus group</taxon>
    </lineage>
</organism>
<sequence>MGKHNDSIYGYYQAQQLMFVKYQEDTTKELRKNKVTESGFEEEWKIQFGWDKHATFLKPNQGR</sequence>
<protein>
    <submittedName>
        <fullName evidence="1">Uncharacterized protein</fullName>
    </submittedName>
</protein>
<evidence type="ECO:0000313" key="2">
    <source>
        <dbReference type="Proteomes" id="UP000031778"/>
    </source>
</evidence>
<gene>
    <name evidence="1" type="ORF">CY96_28570</name>
</gene>
<keyword evidence="2" id="KW-1185">Reference proteome</keyword>
<geneLocation type="plasmid" evidence="1 2">
    <name>pBb</name>
</geneLocation>
<proteinExistence type="predicted"/>
<keyword evidence="1" id="KW-0614">Plasmid</keyword>
<reference evidence="2" key="1">
    <citation type="submission" date="2014-03" db="EMBL/GenBank/DDBJ databases">
        <title>The Complete Genome Sequence of Bacillus bombyseptieus.</title>
        <authorList>
            <person name="Cheng T."/>
            <person name="Lin P."/>
            <person name="Jin S."/>
            <person name="Wu Y."/>
            <person name="Fu B."/>
            <person name="Long R."/>
            <person name="Liu D."/>
            <person name="Guo Y."/>
            <person name="Peng L."/>
            <person name="Xia Q."/>
        </authorList>
    </citation>
    <scope>NUCLEOTIDE SEQUENCE [LARGE SCALE GENOMIC DNA]</scope>
    <source>
        <strain evidence="2">wang</strain>
        <plasmid evidence="2">pBb</plasmid>
    </source>
</reference>
<dbReference type="AlphaFoldDB" id="A0A9W3L0B6"/>
<evidence type="ECO:0000313" key="1">
    <source>
        <dbReference type="EMBL" id="AHX21963.1"/>
    </source>
</evidence>
<dbReference type="Proteomes" id="UP000031778">
    <property type="component" value="Plasmid pBb"/>
</dbReference>
<name>A0A9W3L0B6_9BACI</name>
<accession>A0A9W3L0B6</accession>